<accession>A0A841DT34</accession>
<reference evidence="1 2" key="1">
    <citation type="submission" date="2020-08" db="EMBL/GenBank/DDBJ databases">
        <title>Sequencing the genomes of 1000 actinobacteria strains.</title>
        <authorList>
            <person name="Klenk H.-P."/>
        </authorList>
    </citation>
    <scope>NUCLEOTIDE SEQUENCE [LARGE SCALE GENOMIC DNA]</scope>
    <source>
        <strain evidence="1 2">DSM 17294</strain>
    </source>
</reference>
<organism evidence="1 2">
    <name type="scientific">Kribbella solani</name>
    <dbReference type="NCBI Taxonomy" id="236067"/>
    <lineage>
        <taxon>Bacteria</taxon>
        <taxon>Bacillati</taxon>
        <taxon>Actinomycetota</taxon>
        <taxon>Actinomycetes</taxon>
        <taxon>Propionibacteriales</taxon>
        <taxon>Kribbellaceae</taxon>
        <taxon>Kribbella</taxon>
    </lineage>
</organism>
<dbReference type="RefSeq" id="WP_184835219.1">
    <property type="nucleotide sequence ID" value="NZ_BAAAVN010000006.1"/>
</dbReference>
<sequence>MERDYNWLATTYGEAADKVPGATHARTEYLAQYHQIYDDAVSKRRAENREELGTKVGIG</sequence>
<dbReference type="Proteomes" id="UP000558997">
    <property type="component" value="Unassembled WGS sequence"/>
</dbReference>
<keyword evidence="2" id="KW-1185">Reference proteome</keyword>
<evidence type="ECO:0000313" key="2">
    <source>
        <dbReference type="Proteomes" id="UP000558997"/>
    </source>
</evidence>
<comment type="caution">
    <text evidence="1">The sequence shown here is derived from an EMBL/GenBank/DDBJ whole genome shotgun (WGS) entry which is preliminary data.</text>
</comment>
<proteinExistence type="predicted"/>
<dbReference type="EMBL" id="JACHNF010000001">
    <property type="protein sequence ID" value="MBB5979906.1"/>
    <property type="molecule type" value="Genomic_DNA"/>
</dbReference>
<gene>
    <name evidence="1" type="ORF">HDA44_003247</name>
</gene>
<dbReference type="AlphaFoldDB" id="A0A841DT34"/>
<evidence type="ECO:0000313" key="1">
    <source>
        <dbReference type="EMBL" id="MBB5979906.1"/>
    </source>
</evidence>
<name>A0A841DT34_9ACTN</name>
<protein>
    <submittedName>
        <fullName evidence="1">Uncharacterized protein</fullName>
    </submittedName>
</protein>